<evidence type="ECO:0000256" key="3">
    <source>
        <dbReference type="ARBA" id="ARBA00023163"/>
    </source>
</evidence>
<dbReference type="Proteomes" id="UP001596203">
    <property type="component" value="Unassembled WGS sequence"/>
</dbReference>
<feature type="domain" description="HTH arsR-type" evidence="4">
    <location>
        <begin position="261"/>
        <end position="332"/>
    </location>
</feature>
<keyword evidence="7" id="KW-1185">Reference proteome</keyword>
<name>A0ABW1KJ05_9ACTN</name>
<dbReference type="SMART" id="SM00419">
    <property type="entry name" value="HTH_CRP"/>
    <property type="match status" value="1"/>
</dbReference>
<evidence type="ECO:0000313" key="7">
    <source>
        <dbReference type="Proteomes" id="UP001596203"/>
    </source>
</evidence>
<evidence type="ECO:0000256" key="2">
    <source>
        <dbReference type="ARBA" id="ARBA00023125"/>
    </source>
</evidence>
<dbReference type="InterPro" id="IPR051011">
    <property type="entry name" value="Metal_resp_trans_reg"/>
</dbReference>
<dbReference type="EMBL" id="JBHSPR010000046">
    <property type="protein sequence ID" value="MFC6021570.1"/>
    <property type="molecule type" value="Genomic_DNA"/>
</dbReference>
<dbReference type="CDD" id="cd00090">
    <property type="entry name" value="HTH_ARSR"/>
    <property type="match status" value="1"/>
</dbReference>
<accession>A0ABW1KJ05</accession>
<dbReference type="PANTHER" id="PTHR43132">
    <property type="entry name" value="ARSENICAL RESISTANCE OPERON REPRESSOR ARSR-RELATED"/>
    <property type="match status" value="1"/>
</dbReference>
<dbReference type="SUPFAM" id="SSF46785">
    <property type="entry name" value="Winged helix' DNA-binding domain"/>
    <property type="match status" value="1"/>
</dbReference>
<keyword evidence="3" id="KW-0804">Transcription</keyword>
<dbReference type="InterPro" id="IPR036390">
    <property type="entry name" value="WH_DNA-bd_sf"/>
</dbReference>
<keyword evidence="1" id="KW-0805">Transcription regulation</keyword>
<proteinExistence type="predicted"/>
<evidence type="ECO:0000259" key="4">
    <source>
        <dbReference type="SMART" id="SM00418"/>
    </source>
</evidence>
<dbReference type="InterPro" id="IPR012318">
    <property type="entry name" value="HTH_CRP"/>
</dbReference>
<evidence type="ECO:0000256" key="1">
    <source>
        <dbReference type="ARBA" id="ARBA00023015"/>
    </source>
</evidence>
<organism evidence="6 7">
    <name type="scientific">Plantactinospora solaniradicis</name>
    <dbReference type="NCBI Taxonomy" id="1723736"/>
    <lineage>
        <taxon>Bacteria</taxon>
        <taxon>Bacillati</taxon>
        <taxon>Actinomycetota</taxon>
        <taxon>Actinomycetes</taxon>
        <taxon>Micromonosporales</taxon>
        <taxon>Micromonosporaceae</taxon>
        <taxon>Plantactinospora</taxon>
    </lineage>
</organism>
<feature type="domain" description="HTH crp-type" evidence="5">
    <location>
        <begin position="270"/>
        <end position="319"/>
    </location>
</feature>
<sequence length="333" mass="36075">MIHLHLSTEDLSRIRFAISPMKEVVTSVRALSADSATRLHAPWARQLGGRLAEDDLDLLTALVRPAGYIPDFLMPSPSQRLSSFEAGLAEVAATDPAAVAGQLAHLADHRVAQRGPGGTRRTALLRDLVAAPEAALVRIVAVLERYWRAAVAPYWPRIRALLQADLTYRLEELASGGLRQLFRTLHPLVSFHDDTLRIVKYYEGHADLRHRGLLLVPCVFAWPDVIVRTADPGTPTVTYSPRGLGRLWESSAVAHDSPLAVVLGRSRAAILAQLDLPMSTTQLACQLDLAAPTLSVHLKALHGAGIVSARRDGRSVLYHRTSLGDSLLGGAPG</sequence>
<dbReference type="SMART" id="SM00418">
    <property type="entry name" value="HTH_ARSR"/>
    <property type="match status" value="1"/>
</dbReference>
<dbReference type="InterPro" id="IPR045981">
    <property type="entry name" value="DUF5937"/>
</dbReference>
<reference evidence="7" key="1">
    <citation type="journal article" date="2019" name="Int. J. Syst. Evol. Microbiol.">
        <title>The Global Catalogue of Microorganisms (GCM) 10K type strain sequencing project: providing services to taxonomists for standard genome sequencing and annotation.</title>
        <authorList>
            <consortium name="The Broad Institute Genomics Platform"/>
            <consortium name="The Broad Institute Genome Sequencing Center for Infectious Disease"/>
            <person name="Wu L."/>
            <person name="Ma J."/>
        </authorList>
    </citation>
    <scope>NUCLEOTIDE SEQUENCE [LARGE SCALE GENOMIC DNA]</scope>
    <source>
        <strain evidence="7">ZS-35-S2</strain>
    </source>
</reference>
<evidence type="ECO:0000313" key="6">
    <source>
        <dbReference type="EMBL" id="MFC6021570.1"/>
    </source>
</evidence>
<dbReference type="Pfam" id="PF19361">
    <property type="entry name" value="DUF5937"/>
    <property type="match status" value="1"/>
</dbReference>
<dbReference type="Gene3D" id="1.10.10.10">
    <property type="entry name" value="Winged helix-like DNA-binding domain superfamily/Winged helix DNA-binding domain"/>
    <property type="match status" value="1"/>
</dbReference>
<comment type="caution">
    <text evidence="6">The sequence shown here is derived from an EMBL/GenBank/DDBJ whole genome shotgun (WGS) entry which is preliminary data.</text>
</comment>
<dbReference type="InterPro" id="IPR011991">
    <property type="entry name" value="ArsR-like_HTH"/>
</dbReference>
<evidence type="ECO:0000259" key="5">
    <source>
        <dbReference type="SMART" id="SM00419"/>
    </source>
</evidence>
<dbReference type="Pfam" id="PF01022">
    <property type="entry name" value="HTH_5"/>
    <property type="match status" value="1"/>
</dbReference>
<keyword evidence="2" id="KW-0238">DNA-binding</keyword>
<dbReference type="InterPro" id="IPR036388">
    <property type="entry name" value="WH-like_DNA-bd_sf"/>
</dbReference>
<gene>
    <name evidence="6" type="ORF">ACFP2T_36050</name>
</gene>
<dbReference type="InterPro" id="IPR001845">
    <property type="entry name" value="HTH_ArsR_DNA-bd_dom"/>
</dbReference>
<dbReference type="RefSeq" id="WP_377429921.1">
    <property type="nucleotide sequence ID" value="NZ_JBHSPR010000046.1"/>
</dbReference>
<dbReference type="PANTHER" id="PTHR43132:SF8">
    <property type="entry name" value="HTH-TYPE TRANSCRIPTIONAL REGULATOR KMTR"/>
    <property type="match status" value="1"/>
</dbReference>
<protein>
    <submittedName>
        <fullName evidence="6">DUF5937 family protein</fullName>
    </submittedName>
</protein>